<evidence type="ECO:0000259" key="2">
    <source>
        <dbReference type="Pfam" id="PF17868"/>
    </source>
</evidence>
<organism evidence="4 5">
    <name type="scientific">Acinetobacter stercoris</name>
    <dbReference type="NCBI Taxonomy" id="2126983"/>
    <lineage>
        <taxon>Bacteria</taxon>
        <taxon>Pseudomonadati</taxon>
        <taxon>Pseudomonadota</taxon>
        <taxon>Gammaproteobacteria</taxon>
        <taxon>Moraxellales</taxon>
        <taxon>Moraxellaceae</taxon>
        <taxon>Acinetobacter</taxon>
    </lineage>
</organism>
<evidence type="ECO:0000259" key="3">
    <source>
        <dbReference type="Pfam" id="PF20030"/>
    </source>
</evidence>
<evidence type="ECO:0000313" key="5">
    <source>
        <dbReference type="Proteomes" id="UP000245974"/>
    </source>
</evidence>
<dbReference type="EC" id="3.6.3.-" evidence="4"/>
<dbReference type="PANTHER" id="PTHR32204">
    <property type="entry name" value="ATPASE RAVA"/>
    <property type="match status" value="1"/>
</dbReference>
<dbReference type="FunCoup" id="A0A2U3N441">
    <property type="interactions" value="210"/>
</dbReference>
<evidence type="ECO:0000313" key="4">
    <source>
        <dbReference type="EMBL" id="SPL72446.1"/>
    </source>
</evidence>
<feature type="coiled-coil region" evidence="1">
    <location>
        <begin position="425"/>
        <end position="494"/>
    </location>
</feature>
<dbReference type="InterPro" id="IPR045427">
    <property type="entry name" value="MoxR"/>
</dbReference>
<dbReference type="EMBL" id="OOGT01000300">
    <property type="protein sequence ID" value="SPL72446.1"/>
    <property type="molecule type" value="Genomic_DNA"/>
</dbReference>
<proteinExistence type="predicted"/>
<gene>
    <name evidence="4" type="primary">ravA</name>
    <name evidence="4" type="ORF">KPC_3624</name>
</gene>
<dbReference type="Pfam" id="PF20030">
    <property type="entry name" value="bpMoxR"/>
    <property type="match status" value="1"/>
</dbReference>
<dbReference type="InterPro" id="IPR050513">
    <property type="entry name" value="RavA_ATPases"/>
</dbReference>
<dbReference type="InterPro" id="IPR041538">
    <property type="entry name" value="RavA-like_AAA_lid"/>
</dbReference>
<accession>A0A2U3N441</accession>
<feature type="domain" description="MoxR" evidence="3">
    <location>
        <begin position="4"/>
        <end position="194"/>
    </location>
</feature>
<dbReference type="InterPro" id="IPR027417">
    <property type="entry name" value="P-loop_NTPase"/>
</dbReference>
<sequence length="500" mass="58711">MKKRIQTLISAISENMYEREHVIALSLLAAIAGSNTFLYGAPGTAKSLISRRIASAFEVRSYFEYLMNRFSTPEEIFGPVSIKALKQDQYLRKTEHYLPQADFAFLDEIWKASPAILNTLLTLLNEKIFKNGEAIEKVLLKVLMSASNEIPMENQGLDALYDRFILRLVVKPIVKLENFHALLQAKPNSAKVEIASDLVVKESELLLWREQIYDVQFPDDILKIIDAIKHKLDFIYDDHQIYVSDRRWQRIAYLLKTSAFLNDRNQVNLTDLFILQYCLWNQIDDIAYIEKTLQETIADYGLNSDLDYDALIQKKDLLENKILHTFYYMDDVYESYLIKDKEYLKAITNLDQHYKDKVLYLELNKMDTKKDFFAVDERGEEIRGIVCNFNGTRQCNLKGGYYGLEEVVTPYIKYEKGSKRNNVSAQEKYDLLHNVQELKEQFEQEKKIIQQRLNEQSEQFYSVFIVKDEVTQLLRQVQEKITRYDLQVSDMQRLEQLCKQ</sequence>
<feature type="domain" description="ATPase RavA-like AAA lid" evidence="2">
    <location>
        <begin position="220"/>
        <end position="292"/>
    </location>
</feature>
<keyword evidence="5" id="KW-1185">Reference proteome</keyword>
<dbReference type="PANTHER" id="PTHR32204:SF0">
    <property type="entry name" value="ATPASE RAVA"/>
    <property type="match status" value="1"/>
</dbReference>
<dbReference type="Proteomes" id="UP000245974">
    <property type="component" value="Unassembled WGS sequence"/>
</dbReference>
<dbReference type="SUPFAM" id="SSF52540">
    <property type="entry name" value="P-loop containing nucleoside triphosphate hydrolases"/>
    <property type="match status" value="1"/>
</dbReference>
<dbReference type="GO" id="GO:0016787">
    <property type="term" value="F:hydrolase activity"/>
    <property type="evidence" value="ECO:0007669"/>
    <property type="project" value="UniProtKB-KW"/>
</dbReference>
<name>A0A2U3N441_9GAMM</name>
<protein>
    <submittedName>
        <fullName evidence="4">ATPase RavA</fullName>
        <ecNumber evidence="4">3.6.3.-</ecNumber>
    </submittedName>
</protein>
<keyword evidence="1" id="KW-0175">Coiled coil</keyword>
<dbReference type="Pfam" id="PF17868">
    <property type="entry name" value="AAA_lid_8"/>
    <property type="match status" value="1"/>
</dbReference>
<dbReference type="AlphaFoldDB" id="A0A2U3N441"/>
<keyword evidence="4" id="KW-0378">Hydrolase</keyword>
<dbReference type="Gene3D" id="3.40.50.300">
    <property type="entry name" value="P-loop containing nucleotide triphosphate hydrolases"/>
    <property type="match status" value="1"/>
</dbReference>
<dbReference type="RefSeq" id="WP_121975835.1">
    <property type="nucleotide sequence ID" value="NZ_OOGT01000300.1"/>
</dbReference>
<reference evidence="5" key="1">
    <citation type="submission" date="2018-03" db="EMBL/GenBank/DDBJ databases">
        <authorList>
            <person name="Blom J."/>
        </authorList>
    </citation>
    <scope>NUCLEOTIDE SEQUENCE [LARGE SCALE GENOMIC DNA]</scope>
    <source>
        <strain evidence="5">KPC-SM-21</strain>
    </source>
</reference>
<evidence type="ECO:0000256" key="1">
    <source>
        <dbReference type="SAM" id="Coils"/>
    </source>
</evidence>
<dbReference type="OrthoDB" id="1814213at2"/>
<dbReference type="InParanoid" id="A0A2U3N441"/>